<dbReference type="AlphaFoldDB" id="A0A9D4CAM8"/>
<organism evidence="6 7">
    <name type="scientific">Dreissena polymorpha</name>
    <name type="common">Zebra mussel</name>
    <name type="synonym">Mytilus polymorpha</name>
    <dbReference type="NCBI Taxonomy" id="45954"/>
    <lineage>
        <taxon>Eukaryota</taxon>
        <taxon>Metazoa</taxon>
        <taxon>Spiralia</taxon>
        <taxon>Lophotrochozoa</taxon>
        <taxon>Mollusca</taxon>
        <taxon>Bivalvia</taxon>
        <taxon>Autobranchia</taxon>
        <taxon>Heteroconchia</taxon>
        <taxon>Euheterodonta</taxon>
        <taxon>Imparidentia</taxon>
        <taxon>Neoheterodontei</taxon>
        <taxon>Myida</taxon>
        <taxon>Dreissenoidea</taxon>
        <taxon>Dreissenidae</taxon>
        <taxon>Dreissena</taxon>
    </lineage>
</organism>
<keyword evidence="2 5" id="KW-0812">Transmembrane</keyword>
<dbReference type="Gene3D" id="1.20.1070.10">
    <property type="entry name" value="Rhodopsin 7-helix transmembrane proteins"/>
    <property type="match status" value="1"/>
</dbReference>
<evidence type="ECO:0000256" key="3">
    <source>
        <dbReference type="ARBA" id="ARBA00022989"/>
    </source>
</evidence>
<keyword evidence="7" id="KW-1185">Reference proteome</keyword>
<reference evidence="6" key="2">
    <citation type="submission" date="2020-11" db="EMBL/GenBank/DDBJ databases">
        <authorList>
            <person name="McCartney M.A."/>
            <person name="Auch B."/>
            <person name="Kono T."/>
            <person name="Mallez S."/>
            <person name="Becker A."/>
            <person name="Gohl D.M."/>
            <person name="Silverstein K.A.T."/>
            <person name="Koren S."/>
            <person name="Bechman K.B."/>
            <person name="Herman A."/>
            <person name="Abrahante J.E."/>
            <person name="Garbe J."/>
        </authorList>
    </citation>
    <scope>NUCLEOTIDE SEQUENCE</scope>
    <source>
        <strain evidence="6">Duluth1</strain>
        <tissue evidence="6">Whole animal</tissue>
    </source>
</reference>
<feature type="transmembrane region" description="Helical" evidence="5">
    <location>
        <begin position="12"/>
        <end position="31"/>
    </location>
</feature>
<comment type="subcellular location">
    <subcellularLocation>
        <location evidence="1">Membrane</location>
        <topology evidence="1">Multi-pass membrane protein</topology>
    </subcellularLocation>
</comment>
<accession>A0A9D4CAM8</accession>
<dbReference type="InterPro" id="IPR000832">
    <property type="entry name" value="GPCR_2_secretin-like"/>
</dbReference>
<name>A0A9D4CAM8_DREPO</name>
<evidence type="ECO:0000256" key="5">
    <source>
        <dbReference type="SAM" id="Phobius"/>
    </source>
</evidence>
<gene>
    <name evidence="6" type="ORF">DPMN_063252</name>
</gene>
<dbReference type="Pfam" id="PF00002">
    <property type="entry name" value="7tm_2"/>
    <property type="match status" value="1"/>
</dbReference>
<sequence length="51" mass="6029">MYFRKLARSTLFLVPTFGVYFILFAIPITGLSETLDFVHLFIEMFFNSFQV</sequence>
<protein>
    <submittedName>
        <fullName evidence="6">Uncharacterized protein</fullName>
    </submittedName>
</protein>
<keyword evidence="3 5" id="KW-1133">Transmembrane helix</keyword>
<evidence type="ECO:0000313" key="6">
    <source>
        <dbReference type="EMBL" id="KAH3720355.1"/>
    </source>
</evidence>
<proteinExistence type="predicted"/>
<dbReference type="GO" id="GO:0016020">
    <property type="term" value="C:membrane"/>
    <property type="evidence" value="ECO:0007669"/>
    <property type="project" value="UniProtKB-SubCell"/>
</dbReference>
<evidence type="ECO:0000313" key="7">
    <source>
        <dbReference type="Proteomes" id="UP000828390"/>
    </source>
</evidence>
<dbReference type="EMBL" id="JAIWYP010000013">
    <property type="protein sequence ID" value="KAH3720355.1"/>
    <property type="molecule type" value="Genomic_DNA"/>
</dbReference>
<reference evidence="6" key="1">
    <citation type="journal article" date="2019" name="bioRxiv">
        <title>The Genome of the Zebra Mussel, Dreissena polymorpha: A Resource for Invasive Species Research.</title>
        <authorList>
            <person name="McCartney M.A."/>
            <person name="Auch B."/>
            <person name="Kono T."/>
            <person name="Mallez S."/>
            <person name="Zhang Y."/>
            <person name="Obille A."/>
            <person name="Becker A."/>
            <person name="Abrahante J.E."/>
            <person name="Garbe J."/>
            <person name="Badalamenti J.P."/>
            <person name="Herman A."/>
            <person name="Mangelson H."/>
            <person name="Liachko I."/>
            <person name="Sullivan S."/>
            <person name="Sone E.D."/>
            <person name="Koren S."/>
            <person name="Silverstein K.A.T."/>
            <person name="Beckman K.B."/>
            <person name="Gohl D.M."/>
        </authorList>
    </citation>
    <scope>NUCLEOTIDE SEQUENCE</scope>
    <source>
        <strain evidence="6">Duluth1</strain>
        <tissue evidence="6">Whole animal</tissue>
    </source>
</reference>
<keyword evidence="4 5" id="KW-0472">Membrane</keyword>
<evidence type="ECO:0000256" key="4">
    <source>
        <dbReference type="ARBA" id="ARBA00023136"/>
    </source>
</evidence>
<evidence type="ECO:0000256" key="1">
    <source>
        <dbReference type="ARBA" id="ARBA00004141"/>
    </source>
</evidence>
<dbReference type="PRINTS" id="PR00249">
    <property type="entry name" value="GPCRSECRETIN"/>
</dbReference>
<dbReference type="GO" id="GO:0004930">
    <property type="term" value="F:G protein-coupled receptor activity"/>
    <property type="evidence" value="ECO:0007669"/>
    <property type="project" value="InterPro"/>
</dbReference>
<evidence type="ECO:0000256" key="2">
    <source>
        <dbReference type="ARBA" id="ARBA00022692"/>
    </source>
</evidence>
<comment type="caution">
    <text evidence="6">The sequence shown here is derived from an EMBL/GenBank/DDBJ whole genome shotgun (WGS) entry which is preliminary data.</text>
</comment>
<dbReference type="Proteomes" id="UP000828390">
    <property type="component" value="Unassembled WGS sequence"/>
</dbReference>